<dbReference type="InterPro" id="IPR001647">
    <property type="entry name" value="HTH_TetR"/>
</dbReference>
<dbReference type="EMBL" id="BSOP01000043">
    <property type="protein sequence ID" value="GLR53709.1"/>
    <property type="molecule type" value="Genomic_DNA"/>
</dbReference>
<evidence type="ECO:0000259" key="3">
    <source>
        <dbReference type="PROSITE" id="PS50977"/>
    </source>
</evidence>
<dbReference type="PROSITE" id="PS50977">
    <property type="entry name" value="HTH_TETR_2"/>
    <property type="match status" value="1"/>
</dbReference>
<sequence length="240" mass="25682">MTGHAEIARRLPNRTVRYANGWMIILQVFEQAKAGAAAAGLTERQGAVLERALGLLVEGGERALTTAGVARAANCSKESLYKWFGDRDGLISAMITYQAGKVRTVEVSAGALTAETLRKHLLAFARDLIDVLSGDVSLALNRLAIGQASREGAGLGRLLQERGRRQISRRAAALLEAGRKAKLLAFDGADEAYGTLYGLIVSDMHLRMLLGENAAALKNEFSPRAEKAVDAFLTLYGAKG</sequence>
<dbReference type="InterPro" id="IPR009057">
    <property type="entry name" value="Homeodomain-like_sf"/>
</dbReference>
<dbReference type="InterPro" id="IPR039536">
    <property type="entry name" value="TetR_C_Proteobacteria"/>
</dbReference>
<protein>
    <submittedName>
        <fullName evidence="4">TetR family transcriptional regulator</fullName>
    </submittedName>
</protein>
<evidence type="ECO:0000256" key="1">
    <source>
        <dbReference type="ARBA" id="ARBA00023125"/>
    </source>
</evidence>
<proteinExistence type="predicted"/>
<dbReference type="SUPFAM" id="SSF46689">
    <property type="entry name" value="Homeodomain-like"/>
    <property type="match status" value="1"/>
</dbReference>
<dbReference type="Pfam" id="PF14246">
    <property type="entry name" value="TetR_C_7"/>
    <property type="match status" value="1"/>
</dbReference>
<keyword evidence="5" id="KW-1185">Reference proteome</keyword>
<dbReference type="PANTHER" id="PTHR30055">
    <property type="entry name" value="HTH-TYPE TRANSCRIPTIONAL REGULATOR RUTR"/>
    <property type="match status" value="1"/>
</dbReference>
<dbReference type="Pfam" id="PF00440">
    <property type="entry name" value="TetR_N"/>
    <property type="match status" value="1"/>
</dbReference>
<dbReference type="Gene3D" id="1.10.357.10">
    <property type="entry name" value="Tetracycline Repressor, domain 2"/>
    <property type="match status" value="1"/>
</dbReference>
<dbReference type="Proteomes" id="UP001156702">
    <property type="component" value="Unassembled WGS sequence"/>
</dbReference>
<name>A0ABQ5ZSL2_9HYPH</name>
<comment type="caution">
    <text evidence="4">The sequence shown here is derived from an EMBL/GenBank/DDBJ whole genome shotgun (WGS) entry which is preliminary data.</text>
</comment>
<organism evidence="4 5">
    <name type="scientific">Shinella yambaruensis</name>
    <dbReference type="NCBI Taxonomy" id="415996"/>
    <lineage>
        <taxon>Bacteria</taxon>
        <taxon>Pseudomonadati</taxon>
        <taxon>Pseudomonadota</taxon>
        <taxon>Alphaproteobacteria</taxon>
        <taxon>Hyphomicrobiales</taxon>
        <taxon>Rhizobiaceae</taxon>
        <taxon>Shinella</taxon>
    </lineage>
</organism>
<gene>
    <name evidence="4" type="ORF">GCM10007923_49250</name>
</gene>
<dbReference type="PANTHER" id="PTHR30055:SF146">
    <property type="entry name" value="HTH-TYPE TRANSCRIPTIONAL DUAL REGULATOR CECR"/>
    <property type="match status" value="1"/>
</dbReference>
<accession>A0ABQ5ZSL2</accession>
<evidence type="ECO:0000313" key="5">
    <source>
        <dbReference type="Proteomes" id="UP001156702"/>
    </source>
</evidence>
<evidence type="ECO:0000256" key="2">
    <source>
        <dbReference type="PROSITE-ProRule" id="PRU00335"/>
    </source>
</evidence>
<evidence type="ECO:0000313" key="4">
    <source>
        <dbReference type="EMBL" id="GLR53709.1"/>
    </source>
</evidence>
<feature type="DNA-binding region" description="H-T-H motif" evidence="2">
    <location>
        <begin position="65"/>
        <end position="84"/>
    </location>
</feature>
<dbReference type="InterPro" id="IPR050109">
    <property type="entry name" value="HTH-type_TetR-like_transc_reg"/>
</dbReference>
<feature type="domain" description="HTH tetR-type" evidence="3">
    <location>
        <begin position="42"/>
        <end position="102"/>
    </location>
</feature>
<dbReference type="Gene3D" id="1.10.10.60">
    <property type="entry name" value="Homeodomain-like"/>
    <property type="match status" value="1"/>
</dbReference>
<reference evidence="5" key="1">
    <citation type="journal article" date="2019" name="Int. J. Syst. Evol. Microbiol.">
        <title>The Global Catalogue of Microorganisms (GCM) 10K type strain sequencing project: providing services to taxonomists for standard genome sequencing and annotation.</title>
        <authorList>
            <consortium name="The Broad Institute Genomics Platform"/>
            <consortium name="The Broad Institute Genome Sequencing Center for Infectious Disease"/>
            <person name="Wu L."/>
            <person name="Ma J."/>
        </authorList>
    </citation>
    <scope>NUCLEOTIDE SEQUENCE [LARGE SCALE GENOMIC DNA]</scope>
    <source>
        <strain evidence="5">NBRC 102122</strain>
    </source>
</reference>
<keyword evidence="1 2" id="KW-0238">DNA-binding</keyword>